<organism evidence="3 4">
    <name type="scientific">Paraburkholderia humisilvae</name>
    <dbReference type="NCBI Taxonomy" id="627669"/>
    <lineage>
        <taxon>Bacteria</taxon>
        <taxon>Pseudomonadati</taxon>
        <taxon>Pseudomonadota</taxon>
        <taxon>Betaproteobacteria</taxon>
        <taxon>Burkholderiales</taxon>
        <taxon>Burkholderiaceae</taxon>
        <taxon>Paraburkholderia</taxon>
    </lineage>
</organism>
<dbReference type="InterPro" id="IPR037135">
    <property type="entry name" value="DUF1653-like_dom_sf"/>
</dbReference>
<dbReference type="Proteomes" id="UP000494363">
    <property type="component" value="Unassembled WGS sequence"/>
</dbReference>
<reference evidence="3 4" key="1">
    <citation type="submission" date="2020-04" db="EMBL/GenBank/DDBJ databases">
        <authorList>
            <person name="De Canck E."/>
        </authorList>
    </citation>
    <scope>NUCLEOTIDE SEQUENCE [LARGE SCALE GENOMIC DNA]</scope>
    <source>
        <strain evidence="3 4">LMG 29542</strain>
    </source>
</reference>
<name>A0A6J5DJZ6_9BURK</name>
<proteinExistence type="predicted"/>
<evidence type="ECO:0000313" key="4">
    <source>
        <dbReference type="Proteomes" id="UP000494363"/>
    </source>
</evidence>
<dbReference type="InterPro" id="IPR023387">
    <property type="entry name" value="DUF1653-like_dom"/>
</dbReference>
<feature type="domain" description="DUF1653" evidence="2">
    <location>
        <begin position="75"/>
        <end position="131"/>
    </location>
</feature>
<evidence type="ECO:0000259" key="2">
    <source>
        <dbReference type="Pfam" id="PF07866"/>
    </source>
</evidence>
<dbReference type="Gene3D" id="2.30.30.320">
    <property type="entry name" value="DUF1653-like domain"/>
    <property type="match status" value="1"/>
</dbReference>
<dbReference type="EMBL" id="CADIKH010000009">
    <property type="protein sequence ID" value="CAB3754263.1"/>
    <property type="molecule type" value="Genomic_DNA"/>
</dbReference>
<dbReference type="RefSeq" id="WP_175226576.1">
    <property type="nucleotide sequence ID" value="NZ_CADIKH010000009.1"/>
</dbReference>
<feature type="transmembrane region" description="Helical" evidence="1">
    <location>
        <begin position="14"/>
        <end position="33"/>
    </location>
</feature>
<evidence type="ECO:0000256" key="1">
    <source>
        <dbReference type="SAM" id="Phobius"/>
    </source>
</evidence>
<sequence length="138" mass="15131">MSKPEGIEAQLDRINDNIGIGCVIVAIAILLAGGAIGNGIAAGLCFVLAVLLFLFLAKSESEGKKKSVESKDPIRYRHYEGGICELVCEAATERDHTAMVIYRAEDGSIRCSPKDLFFERIEVDGRPVQRYVEISERD</sequence>
<feature type="transmembrane region" description="Helical" evidence="1">
    <location>
        <begin position="39"/>
        <end position="57"/>
    </location>
</feature>
<keyword evidence="1" id="KW-0472">Membrane</keyword>
<protein>
    <recommendedName>
        <fullName evidence="2">DUF1653 domain-containing protein</fullName>
    </recommendedName>
</protein>
<keyword evidence="1" id="KW-1133">Transmembrane helix</keyword>
<gene>
    <name evidence="3" type="ORF">LMG29542_02295</name>
</gene>
<dbReference type="AlphaFoldDB" id="A0A6J5DJZ6"/>
<dbReference type="Pfam" id="PF07866">
    <property type="entry name" value="DUF1653"/>
    <property type="match status" value="1"/>
</dbReference>
<keyword evidence="4" id="KW-1185">Reference proteome</keyword>
<keyword evidence="1" id="KW-0812">Transmembrane</keyword>
<accession>A0A6J5DJZ6</accession>
<evidence type="ECO:0000313" key="3">
    <source>
        <dbReference type="EMBL" id="CAB3754263.1"/>
    </source>
</evidence>